<accession>A0A6D2HZ77</accession>
<keyword evidence="3" id="KW-1185">Reference proteome</keyword>
<evidence type="ECO:0000313" key="2">
    <source>
        <dbReference type="EMBL" id="CAA7019300.1"/>
    </source>
</evidence>
<sequence>MGMSKIQHKDSRWLIFQGSSMDHSDASPLPLLMMMSSFVLFTIKRISALGRSTSKEEDEEEEDEARRLLTRSTAAPAAATTSEATSEAFVHCGSWSVRFPTPNSASRSDSGTRRHRLHSPDLHGGSGPSRQPPRHKAKKGEIEDATGLTQIVNQSGSASGRMDGHVAELSGA</sequence>
<name>A0A6D2HZ77_9BRAS</name>
<evidence type="ECO:0000256" key="1">
    <source>
        <dbReference type="SAM" id="MobiDB-lite"/>
    </source>
</evidence>
<gene>
    <name evidence="2" type="ORF">MERR_LOCUS6535</name>
</gene>
<feature type="compositionally biased region" description="Low complexity" evidence="1">
    <location>
        <begin position="70"/>
        <end position="88"/>
    </location>
</feature>
<proteinExistence type="predicted"/>
<reference evidence="2" key="1">
    <citation type="submission" date="2020-01" db="EMBL/GenBank/DDBJ databases">
        <authorList>
            <person name="Mishra B."/>
        </authorList>
    </citation>
    <scope>NUCLEOTIDE SEQUENCE [LARGE SCALE GENOMIC DNA]</scope>
</reference>
<organism evidence="2 3">
    <name type="scientific">Microthlaspi erraticum</name>
    <dbReference type="NCBI Taxonomy" id="1685480"/>
    <lineage>
        <taxon>Eukaryota</taxon>
        <taxon>Viridiplantae</taxon>
        <taxon>Streptophyta</taxon>
        <taxon>Embryophyta</taxon>
        <taxon>Tracheophyta</taxon>
        <taxon>Spermatophyta</taxon>
        <taxon>Magnoliopsida</taxon>
        <taxon>eudicotyledons</taxon>
        <taxon>Gunneridae</taxon>
        <taxon>Pentapetalae</taxon>
        <taxon>rosids</taxon>
        <taxon>malvids</taxon>
        <taxon>Brassicales</taxon>
        <taxon>Brassicaceae</taxon>
        <taxon>Coluteocarpeae</taxon>
        <taxon>Microthlaspi</taxon>
    </lineage>
</organism>
<dbReference type="Proteomes" id="UP000467841">
    <property type="component" value="Unassembled WGS sequence"/>
</dbReference>
<dbReference type="AlphaFoldDB" id="A0A6D2HZ77"/>
<feature type="compositionally biased region" description="Polar residues" evidence="1">
    <location>
        <begin position="147"/>
        <end position="158"/>
    </location>
</feature>
<feature type="region of interest" description="Disordered" evidence="1">
    <location>
        <begin position="50"/>
        <end position="172"/>
    </location>
</feature>
<protein>
    <submittedName>
        <fullName evidence="2">Uncharacterized protein</fullName>
    </submittedName>
</protein>
<comment type="caution">
    <text evidence="2">The sequence shown here is derived from an EMBL/GenBank/DDBJ whole genome shotgun (WGS) entry which is preliminary data.</text>
</comment>
<evidence type="ECO:0000313" key="3">
    <source>
        <dbReference type="Proteomes" id="UP000467841"/>
    </source>
</evidence>
<dbReference type="EMBL" id="CACVBM020000444">
    <property type="protein sequence ID" value="CAA7019300.1"/>
    <property type="molecule type" value="Genomic_DNA"/>
</dbReference>